<keyword evidence="2" id="KW-0997">Cell inner membrane</keyword>
<comment type="similarity">
    <text evidence="4">Belongs to the methyl-accepting chemotaxis (MCP) protein family.</text>
</comment>
<dbReference type="FunFam" id="1.10.287.950:FF:000001">
    <property type="entry name" value="Methyl-accepting chemotaxis sensory transducer"/>
    <property type="match status" value="1"/>
</dbReference>
<comment type="caution">
    <text evidence="11">The sequence shown here is derived from an EMBL/GenBank/DDBJ whole genome shotgun (WGS) entry which is preliminary data.</text>
</comment>
<dbReference type="SMART" id="SM00283">
    <property type="entry name" value="MA"/>
    <property type="match status" value="1"/>
</dbReference>
<comment type="subcellular location">
    <subcellularLocation>
        <location evidence="1">Cell inner membrane</location>
        <topology evidence="1">Multi-pass membrane protein</topology>
    </subcellularLocation>
</comment>
<keyword evidence="7" id="KW-0472">Membrane</keyword>
<keyword evidence="7" id="KW-0812">Transmembrane</keyword>
<dbReference type="InterPro" id="IPR000727">
    <property type="entry name" value="T_SNARE_dom"/>
</dbReference>
<evidence type="ECO:0000259" key="8">
    <source>
        <dbReference type="PROSITE" id="PS50111"/>
    </source>
</evidence>
<reference evidence="11 12" key="1">
    <citation type="submission" date="2017-04" db="EMBL/GenBank/DDBJ databases">
        <title>Draft genome sequence of Zooshikella ganghwensis VG4 isolated from Red Sea sediments.</title>
        <authorList>
            <person name="Rehman Z."/>
            <person name="Alam I."/>
            <person name="Kamau A."/>
            <person name="Bajic V."/>
            <person name="Leiknes T."/>
        </authorList>
    </citation>
    <scope>NUCLEOTIDE SEQUENCE [LARGE SCALE GENOMIC DNA]</scope>
    <source>
        <strain evidence="11 12">VG4</strain>
    </source>
</reference>
<evidence type="ECO:0000256" key="6">
    <source>
        <dbReference type="SAM" id="Coils"/>
    </source>
</evidence>
<proteinExistence type="inferred from homology"/>
<evidence type="ECO:0000256" key="4">
    <source>
        <dbReference type="ARBA" id="ARBA00029447"/>
    </source>
</evidence>
<organism evidence="11 12">
    <name type="scientific">Zooshikella ganghwensis</name>
    <dbReference type="NCBI Taxonomy" id="202772"/>
    <lineage>
        <taxon>Bacteria</taxon>
        <taxon>Pseudomonadati</taxon>
        <taxon>Pseudomonadota</taxon>
        <taxon>Gammaproteobacteria</taxon>
        <taxon>Oceanospirillales</taxon>
        <taxon>Zooshikellaceae</taxon>
        <taxon>Zooshikella</taxon>
    </lineage>
</organism>
<evidence type="ECO:0000313" key="12">
    <source>
        <dbReference type="Proteomes" id="UP000257039"/>
    </source>
</evidence>
<accession>A0A4P9VNU2</accession>
<dbReference type="Proteomes" id="UP000257039">
    <property type="component" value="Unassembled WGS sequence"/>
</dbReference>
<dbReference type="InterPro" id="IPR004089">
    <property type="entry name" value="MCPsignal_dom"/>
</dbReference>
<dbReference type="PANTHER" id="PTHR32089:SF120">
    <property type="entry name" value="METHYL-ACCEPTING CHEMOTAXIS PROTEIN TLPQ"/>
    <property type="match status" value="1"/>
</dbReference>
<dbReference type="Gene3D" id="1.10.287.950">
    <property type="entry name" value="Methyl-accepting chemotaxis protein"/>
    <property type="match status" value="1"/>
</dbReference>
<dbReference type="CDD" id="cd06225">
    <property type="entry name" value="HAMP"/>
    <property type="match status" value="1"/>
</dbReference>
<dbReference type="GO" id="GO:0007165">
    <property type="term" value="P:signal transduction"/>
    <property type="evidence" value="ECO:0007669"/>
    <property type="project" value="UniProtKB-KW"/>
</dbReference>
<gene>
    <name evidence="11" type="ORF">B9G39_12200</name>
</gene>
<feature type="transmembrane region" description="Helical" evidence="7">
    <location>
        <begin position="308"/>
        <end position="331"/>
    </location>
</feature>
<dbReference type="PROSITE" id="PS50885">
    <property type="entry name" value="HAMP"/>
    <property type="match status" value="1"/>
</dbReference>
<evidence type="ECO:0000313" key="11">
    <source>
        <dbReference type="EMBL" id="RDH44147.1"/>
    </source>
</evidence>
<keyword evidence="7" id="KW-1133">Transmembrane helix</keyword>
<dbReference type="RefSeq" id="WP_094787356.1">
    <property type="nucleotide sequence ID" value="NZ_NDXW01000001.1"/>
</dbReference>
<keyword evidence="6" id="KW-0175">Coiled coil</keyword>
<feature type="domain" description="Methyl-accepting transducer" evidence="8">
    <location>
        <begin position="389"/>
        <end position="625"/>
    </location>
</feature>
<dbReference type="Gene3D" id="6.10.340.10">
    <property type="match status" value="1"/>
</dbReference>
<dbReference type="Pfam" id="PF00672">
    <property type="entry name" value="HAMP"/>
    <property type="match status" value="1"/>
</dbReference>
<evidence type="ECO:0000256" key="3">
    <source>
        <dbReference type="ARBA" id="ARBA00023224"/>
    </source>
</evidence>
<dbReference type="AlphaFoldDB" id="A0A4P9VNU2"/>
<dbReference type="GO" id="GO:0006935">
    <property type="term" value="P:chemotaxis"/>
    <property type="evidence" value="ECO:0007669"/>
    <property type="project" value="UniProtKB-ARBA"/>
</dbReference>
<dbReference type="PROSITE" id="PS50192">
    <property type="entry name" value="T_SNARE"/>
    <property type="match status" value="1"/>
</dbReference>
<feature type="domain" description="T-SNARE coiled-coil homology" evidence="9">
    <location>
        <begin position="576"/>
        <end position="638"/>
    </location>
</feature>
<keyword evidence="2" id="KW-1003">Cell membrane</keyword>
<dbReference type="GO" id="GO:0005886">
    <property type="term" value="C:plasma membrane"/>
    <property type="evidence" value="ECO:0007669"/>
    <property type="project" value="UniProtKB-SubCell"/>
</dbReference>
<evidence type="ECO:0000256" key="7">
    <source>
        <dbReference type="SAM" id="Phobius"/>
    </source>
</evidence>
<protein>
    <submittedName>
        <fullName evidence="11">Methyl-accepting chemotaxis protein</fullName>
    </submittedName>
</protein>
<dbReference type="InterPro" id="IPR003660">
    <property type="entry name" value="HAMP_dom"/>
</dbReference>
<name>A0A4P9VNU2_9GAMM</name>
<dbReference type="SMART" id="SM00304">
    <property type="entry name" value="HAMP"/>
    <property type="match status" value="1"/>
</dbReference>
<evidence type="ECO:0000256" key="5">
    <source>
        <dbReference type="PROSITE-ProRule" id="PRU00284"/>
    </source>
</evidence>
<sequence>MTVVQKIVTGFIAVLFLLLASAGMSLLELMALNKRLEFSTQQTLPTLVNHSELTNYLLQANKALMFYTSMQETAPLATINSDFNDAMQSYEHHYQQLIVLVDAHPSLKSTLASIHQKNKDLTTLSVKQMQRHQGILNLKKSLEQKKQTFTDDLGFMLDDLVSIEEMAESNELKWAAQFIAQQSAAALANIEQLLLKDKSATVLEIRKTNQNVIENIKQRLNVIQQQDEEAYSTITPYITILAQANNADIGIVNSWLSLLTQQDESYQSVNAITQQLNQRLADLKQVTAQLQQQAAESEQQAKVNAQRAIYTIVGIAIASTIIALLVTLSVSHSIKRPLKVMMQSLDTIAQGDLTTEIAIKRRDEFGQIASSVNHLTENLRHLVSNIMNMATQIGLESDKATQTCDNTKQCIGQQSIQSSSVATAVVEMESAVYEVAKSAETTLAEVIAADQLAKDSRVAMDDNIRHVEQLNQEINRAAEVINALRTESDNIGKILDVIRDIAEQTNLLALNAAIEAARAGEQGRGFAVVADEVRHLAMRTQEATNEIHNMISVLQEQAHQAVTIMNSSQQQTVQSAEQVREFAGVINNMQKTLAQIHEMSAQIAAAAEQQSNVAKEISENVVEISQMADVAVEDANKTSETSKNLAALAHQQESLVSRFKIQ</sequence>
<evidence type="ECO:0000256" key="1">
    <source>
        <dbReference type="ARBA" id="ARBA00004429"/>
    </source>
</evidence>
<feature type="coiled-coil region" evidence="6">
    <location>
        <begin position="273"/>
        <end position="300"/>
    </location>
</feature>
<dbReference type="EMBL" id="NDXW01000001">
    <property type="protein sequence ID" value="RDH44147.1"/>
    <property type="molecule type" value="Genomic_DNA"/>
</dbReference>
<dbReference type="Pfam" id="PF00015">
    <property type="entry name" value="MCPsignal"/>
    <property type="match status" value="1"/>
</dbReference>
<keyword evidence="12" id="KW-1185">Reference proteome</keyword>
<dbReference type="SUPFAM" id="SSF58104">
    <property type="entry name" value="Methyl-accepting chemotaxis protein (MCP) signaling domain"/>
    <property type="match status" value="1"/>
</dbReference>
<dbReference type="PANTHER" id="PTHR32089">
    <property type="entry name" value="METHYL-ACCEPTING CHEMOTAXIS PROTEIN MCPB"/>
    <property type="match status" value="1"/>
</dbReference>
<evidence type="ECO:0000259" key="9">
    <source>
        <dbReference type="PROSITE" id="PS50192"/>
    </source>
</evidence>
<evidence type="ECO:0000259" key="10">
    <source>
        <dbReference type="PROSITE" id="PS50885"/>
    </source>
</evidence>
<dbReference type="PROSITE" id="PS50111">
    <property type="entry name" value="CHEMOTAXIS_TRANSDUC_2"/>
    <property type="match status" value="1"/>
</dbReference>
<feature type="domain" description="HAMP" evidence="10">
    <location>
        <begin position="332"/>
        <end position="384"/>
    </location>
</feature>
<keyword evidence="3 5" id="KW-0807">Transducer</keyword>
<evidence type="ECO:0000256" key="2">
    <source>
        <dbReference type="ARBA" id="ARBA00022519"/>
    </source>
</evidence>